<dbReference type="Proteomes" id="UP000531231">
    <property type="component" value="Unassembled WGS sequence"/>
</dbReference>
<dbReference type="RefSeq" id="WP_151159242.1">
    <property type="nucleotide sequence ID" value="NZ_JACHIL010000002.1"/>
</dbReference>
<name>A0A7W8AI43_9HYPH</name>
<proteinExistence type="predicted"/>
<sequence length="134" mass="14835">MSIIRTLLLASISLVFVVPVAAFAEDRRCNDRKPVNSINEMFSALYACWQPPKGTAGMSITLRFSLRRDGTLIGKPRTTFTEKINNDELSKAFVVSILEALNKSLPVPFTESMGGAVAGRPMTLRFISQEIRDL</sequence>
<evidence type="ECO:0000313" key="3">
    <source>
        <dbReference type="Proteomes" id="UP000531231"/>
    </source>
</evidence>
<reference evidence="2 3" key="1">
    <citation type="submission" date="2020-08" db="EMBL/GenBank/DDBJ databases">
        <title>Genomic Encyclopedia of Type Strains, Phase IV (KMG-IV): sequencing the most valuable type-strain genomes for metagenomic binning, comparative biology and taxonomic classification.</title>
        <authorList>
            <person name="Goeker M."/>
        </authorList>
    </citation>
    <scope>NUCLEOTIDE SEQUENCE [LARGE SCALE GENOMIC DNA]</scope>
    <source>
        <strain evidence="2 3">DSM 25620</strain>
    </source>
</reference>
<keyword evidence="1" id="KW-0732">Signal</keyword>
<feature type="chain" id="PRO_5031540973" description="TonB C-terminal domain-containing protein" evidence="1">
    <location>
        <begin position="25"/>
        <end position="134"/>
    </location>
</feature>
<protein>
    <recommendedName>
        <fullName evidence="4">TonB C-terminal domain-containing protein</fullName>
    </recommendedName>
</protein>
<keyword evidence="3" id="KW-1185">Reference proteome</keyword>
<dbReference type="InterPro" id="IPR014587">
    <property type="entry name" value="UCP034077"/>
</dbReference>
<accession>A0A7W8AI43</accession>
<feature type="signal peptide" evidence="1">
    <location>
        <begin position="1"/>
        <end position="24"/>
    </location>
</feature>
<dbReference type="Gene3D" id="3.30.1150.10">
    <property type="match status" value="1"/>
</dbReference>
<evidence type="ECO:0008006" key="4">
    <source>
        <dbReference type="Google" id="ProtNLM"/>
    </source>
</evidence>
<organism evidence="2 3">
    <name type="scientific">Pseudochrobactrum saccharolyticum</name>
    <dbReference type="NCBI Taxonomy" id="354352"/>
    <lineage>
        <taxon>Bacteria</taxon>
        <taxon>Pseudomonadati</taxon>
        <taxon>Pseudomonadota</taxon>
        <taxon>Alphaproteobacteria</taxon>
        <taxon>Hyphomicrobiales</taxon>
        <taxon>Brucellaceae</taxon>
        <taxon>Pseudochrobactrum</taxon>
    </lineage>
</organism>
<comment type="caution">
    <text evidence="2">The sequence shown here is derived from an EMBL/GenBank/DDBJ whole genome shotgun (WGS) entry which is preliminary data.</text>
</comment>
<dbReference type="AlphaFoldDB" id="A0A7W8AI43"/>
<gene>
    <name evidence="2" type="ORF">HNQ68_001341</name>
</gene>
<evidence type="ECO:0000313" key="2">
    <source>
        <dbReference type="EMBL" id="MBB5090817.1"/>
    </source>
</evidence>
<dbReference type="EMBL" id="JACHIL010000002">
    <property type="protein sequence ID" value="MBB5090817.1"/>
    <property type="molecule type" value="Genomic_DNA"/>
</dbReference>
<dbReference type="PIRSF" id="PIRSF034077">
    <property type="entry name" value="UCP034077"/>
    <property type="match status" value="1"/>
</dbReference>
<evidence type="ECO:0000256" key="1">
    <source>
        <dbReference type="SAM" id="SignalP"/>
    </source>
</evidence>